<protein>
    <recommendedName>
        <fullName evidence="3">Cytosolic fatty-acid binding proteins domain-containing protein</fullName>
    </recommendedName>
</protein>
<dbReference type="Proteomes" id="UP000759131">
    <property type="component" value="Unassembled WGS sequence"/>
</dbReference>
<evidence type="ECO:0000313" key="4">
    <source>
        <dbReference type="EMBL" id="CAD7620829.1"/>
    </source>
</evidence>
<dbReference type="SUPFAM" id="SSF50814">
    <property type="entry name" value="Lipocalins"/>
    <property type="match status" value="2"/>
</dbReference>
<feature type="domain" description="Cytosolic fatty-acid binding proteins" evidence="3">
    <location>
        <begin position="134"/>
        <end position="151"/>
    </location>
</feature>
<dbReference type="OrthoDB" id="354351at2759"/>
<dbReference type="InterPro" id="IPR012674">
    <property type="entry name" value="Calycin"/>
</dbReference>
<gene>
    <name evidence="4" type="ORF">OSB1V03_LOCUS1310</name>
</gene>
<evidence type="ECO:0000259" key="3">
    <source>
        <dbReference type="PROSITE" id="PS00214"/>
    </source>
</evidence>
<accession>A0A7R9KD62</accession>
<reference evidence="4" key="1">
    <citation type="submission" date="2020-11" db="EMBL/GenBank/DDBJ databases">
        <authorList>
            <person name="Tran Van P."/>
        </authorList>
    </citation>
    <scope>NUCLEOTIDE SEQUENCE</scope>
</reference>
<dbReference type="AlphaFoldDB" id="A0A7R9KD62"/>
<evidence type="ECO:0000313" key="5">
    <source>
        <dbReference type="Proteomes" id="UP000759131"/>
    </source>
</evidence>
<evidence type="ECO:0000256" key="1">
    <source>
        <dbReference type="ARBA" id="ARBA00008390"/>
    </source>
</evidence>
<dbReference type="InterPro" id="IPR031259">
    <property type="entry name" value="ILBP"/>
</dbReference>
<proteinExistence type="inferred from homology"/>
<dbReference type="EMBL" id="CAJPIZ010000369">
    <property type="protein sequence ID" value="CAG2101259.1"/>
    <property type="molecule type" value="Genomic_DNA"/>
</dbReference>
<name>A0A7R9KD62_9ACAR</name>
<keyword evidence="5" id="KW-1185">Reference proteome</keyword>
<dbReference type="Gene3D" id="2.40.128.20">
    <property type="match status" value="2"/>
</dbReference>
<dbReference type="CDD" id="cd00742">
    <property type="entry name" value="FABP"/>
    <property type="match status" value="2"/>
</dbReference>
<dbReference type="GO" id="GO:0008289">
    <property type="term" value="F:lipid binding"/>
    <property type="evidence" value="ECO:0007669"/>
    <property type="project" value="UniProtKB-KW"/>
</dbReference>
<organism evidence="4">
    <name type="scientific">Medioppia subpectinata</name>
    <dbReference type="NCBI Taxonomy" id="1979941"/>
    <lineage>
        <taxon>Eukaryota</taxon>
        <taxon>Metazoa</taxon>
        <taxon>Ecdysozoa</taxon>
        <taxon>Arthropoda</taxon>
        <taxon>Chelicerata</taxon>
        <taxon>Arachnida</taxon>
        <taxon>Acari</taxon>
        <taxon>Acariformes</taxon>
        <taxon>Sarcoptiformes</taxon>
        <taxon>Oribatida</taxon>
        <taxon>Brachypylina</taxon>
        <taxon>Oppioidea</taxon>
        <taxon>Oppiidae</taxon>
        <taxon>Medioppia</taxon>
    </lineage>
</organism>
<dbReference type="PRINTS" id="PR00178">
    <property type="entry name" value="FATTYACIDBP"/>
</dbReference>
<dbReference type="PANTHER" id="PTHR11955">
    <property type="entry name" value="FATTY ACID BINDING PROTEIN"/>
    <property type="match status" value="1"/>
</dbReference>
<evidence type="ECO:0000256" key="2">
    <source>
        <dbReference type="ARBA" id="ARBA00023121"/>
    </source>
</evidence>
<sequence length="258" mass="28871">MIRKYKQVSADNLAALLRHQGVPEEMVEKIASEKRDLTISKSGNTYTYQIISPNNTREITFELGTEFTESFPNGWNVKSVFTVDGNRLVRTVKGEKETTVVHELNGNELRVVSTSGPVVAVRTYARQKYKNFTGKFKLTSSDNFDALLRHLGVAEDYINKIKDQSQELEITKSGNGYSIKTTTASGTREQKFELGKEYTETFPNGGSAPSLVVADGNRLIQTLKTEKEMKIVREFNGNELRVTSTSGPVVAVRTYARQ</sequence>
<dbReference type="InterPro" id="IPR000463">
    <property type="entry name" value="Fatty_acid-bd"/>
</dbReference>
<keyword evidence="2" id="KW-0446">Lipid-binding</keyword>
<dbReference type="EMBL" id="OC854944">
    <property type="protein sequence ID" value="CAD7620829.1"/>
    <property type="molecule type" value="Genomic_DNA"/>
</dbReference>
<dbReference type="Pfam" id="PF14651">
    <property type="entry name" value="Lipocalin_7"/>
    <property type="match status" value="1"/>
</dbReference>
<dbReference type="PROSITE" id="PS00214">
    <property type="entry name" value="FABP"/>
    <property type="match status" value="1"/>
</dbReference>
<comment type="similarity">
    <text evidence="1">Belongs to the calycin superfamily. Fatty-acid binding protein (FABP) family.</text>
</comment>